<dbReference type="Pfam" id="PF00553">
    <property type="entry name" value="CBM_2"/>
    <property type="match status" value="1"/>
</dbReference>
<evidence type="ECO:0000259" key="11">
    <source>
        <dbReference type="PROSITE" id="PS51173"/>
    </source>
</evidence>
<dbReference type="Gene3D" id="2.60.40.290">
    <property type="match status" value="1"/>
</dbReference>
<dbReference type="Pfam" id="PF00150">
    <property type="entry name" value="Cellulase"/>
    <property type="match status" value="1"/>
</dbReference>
<dbReference type="Proteomes" id="UP000280501">
    <property type="component" value="Unassembled WGS sequence"/>
</dbReference>
<dbReference type="InterPro" id="IPR008965">
    <property type="entry name" value="CBM2/CBM3_carb-bd_dom_sf"/>
</dbReference>
<dbReference type="Gene3D" id="3.20.20.80">
    <property type="entry name" value="Glycosidases"/>
    <property type="match status" value="1"/>
</dbReference>
<feature type="chain" id="PRO_5038599830" description="Endoglucanase" evidence="10">
    <location>
        <begin position="26"/>
        <end position="465"/>
    </location>
</feature>
<keyword evidence="3" id="KW-0677">Repeat</keyword>
<proteinExistence type="inferred from homology"/>
<keyword evidence="5 8" id="KW-0136">Cellulose degradation</keyword>
<comment type="catalytic activity">
    <reaction evidence="1 8">
        <text>Endohydrolysis of (1-&gt;4)-beta-D-glucosidic linkages in cellulose, lichenin and cereal beta-D-glucans.</text>
        <dbReference type="EC" id="3.2.1.4"/>
    </reaction>
</comment>
<comment type="caution">
    <text evidence="12">The sequence shown here is derived from an EMBL/GenBank/DDBJ whole genome shotgun (WGS) entry which is preliminary data.</text>
</comment>
<dbReference type="InterPro" id="IPR006311">
    <property type="entry name" value="TAT_signal"/>
</dbReference>
<evidence type="ECO:0000256" key="9">
    <source>
        <dbReference type="SAM" id="MobiDB-lite"/>
    </source>
</evidence>
<dbReference type="PROSITE" id="PS00561">
    <property type="entry name" value="CBM2_A"/>
    <property type="match status" value="1"/>
</dbReference>
<dbReference type="InterPro" id="IPR018366">
    <property type="entry name" value="CBM2_CS"/>
</dbReference>
<keyword evidence="6 8" id="KW-0326">Glycosidase</keyword>
<feature type="domain" description="CBM2" evidence="11">
    <location>
        <begin position="364"/>
        <end position="465"/>
    </location>
</feature>
<keyword evidence="7 8" id="KW-0624">Polysaccharide degradation</keyword>
<evidence type="ECO:0000256" key="10">
    <source>
        <dbReference type="SAM" id="SignalP"/>
    </source>
</evidence>
<accession>A0A3N4ZI47</accession>
<evidence type="ECO:0000313" key="13">
    <source>
        <dbReference type="Proteomes" id="UP000280501"/>
    </source>
</evidence>
<dbReference type="AlphaFoldDB" id="A0A3N4ZI47"/>
<evidence type="ECO:0000256" key="1">
    <source>
        <dbReference type="ARBA" id="ARBA00000966"/>
    </source>
</evidence>
<evidence type="ECO:0000256" key="8">
    <source>
        <dbReference type="RuleBase" id="RU361153"/>
    </source>
</evidence>
<keyword evidence="4 8" id="KW-0378">Hydrolase</keyword>
<dbReference type="InterPro" id="IPR006970">
    <property type="entry name" value="PT"/>
</dbReference>
<dbReference type="PROSITE" id="PS51173">
    <property type="entry name" value="CBM2"/>
    <property type="match status" value="1"/>
</dbReference>
<keyword evidence="2 10" id="KW-0732">Signal</keyword>
<dbReference type="SMART" id="SM00637">
    <property type="entry name" value="CBD_II"/>
    <property type="match status" value="1"/>
</dbReference>
<dbReference type="PROSITE" id="PS00659">
    <property type="entry name" value="GLYCOSYL_HYDROL_F5"/>
    <property type="match status" value="1"/>
</dbReference>
<dbReference type="Pfam" id="PF04886">
    <property type="entry name" value="PT"/>
    <property type="match status" value="1"/>
</dbReference>
<dbReference type="InterPro" id="IPR012291">
    <property type="entry name" value="CBM2_carb-bd_dom_sf"/>
</dbReference>
<dbReference type="OrthoDB" id="9801198at2"/>
<dbReference type="EC" id="3.2.1.4" evidence="8"/>
<evidence type="ECO:0000256" key="7">
    <source>
        <dbReference type="ARBA" id="ARBA00023326"/>
    </source>
</evidence>
<dbReference type="InterPro" id="IPR001919">
    <property type="entry name" value="CBD2"/>
</dbReference>
<feature type="region of interest" description="Disordered" evidence="9">
    <location>
        <begin position="315"/>
        <end position="368"/>
    </location>
</feature>
<dbReference type="GO" id="GO:0030247">
    <property type="term" value="F:polysaccharide binding"/>
    <property type="evidence" value="ECO:0007669"/>
    <property type="project" value="UniProtKB-UniRule"/>
</dbReference>
<keyword evidence="13" id="KW-1185">Reference proteome</keyword>
<organism evidence="12 13">
    <name type="scientific">Myceligenerans xiligouense</name>
    <dbReference type="NCBI Taxonomy" id="253184"/>
    <lineage>
        <taxon>Bacteria</taxon>
        <taxon>Bacillati</taxon>
        <taxon>Actinomycetota</taxon>
        <taxon>Actinomycetes</taxon>
        <taxon>Micrococcales</taxon>
        <taxon>Promicromonosporaceae</taxon>
        <taxon>Myceligenerans</taxon>
    </lineage>
</organism>
<dbReference type="PROSITE" id="PS51318">
    <property type="entry name" value="TAT"/>
    <property type="match status" value="1"/>
</dbReference>
<feature type="compositionally biased region" description="Acidic residues" evidence="9">
    <location>
        <begin position="344"/>
        <end position="366"/>
    </location>
</feature>
<dbReference type="EMBL" id="RKQZ01000001">
    <property type="protein sequence ID" value="RPF19571.1"/>
    <property type="molecule type" value="Genomic_DNA"/>
</dbReference>
<evidence type="ECO:0000256" key="5">
    <source>
        <dbReference type="ARBA" id="ARBA00023001"/>
    </source>
</evidence>
<reference evidence="12 13" key="1">
    <citation type="submission" date="2018-11" db="EMBL/GenBank/DDBJ databases">
        <title>Sequencing the genomes of 1000 actinobacteria strains.</title>
        <authorList>
            <person name="Klenk H.-P."/>
        </authorList>
    </citation>
    <scope>NUCLEOTIDE SEQUENCE [LARGE SCALE GENOMIC DNA]</scope>
    <source>
        <strain evidence="12 13">DSM 15700</strain>
    </source>
</reference>
<feature type="signal peptide" evidence="10">
    <location>
        <begin position="1"/>
        <end position="25"/>
    </location>
</feature>
<dbReference type="InterPro" id="IPR018087">
    <property type="entry name" value="Glyco_hydro_5_CS"/>
</dbReference>
<evidence type="ECO:0000256" key="6">
    <source>
        <dbReference type="ARBA" id="ARBA00023295"/>
    </source>
</evidence>
<evidence type="ECO:0000256" key="2">
    <source>
        <dbReference type="ARBA" id="ARBA00022729"/>
    </source>
</evidence>
<dbReference type="InterPro" id="IPR001547">
    <property type="entry name" value="Glyco_hydro_5"/>
</dbReference>
<gene>
    <name evidence="12" type="ORF">EDD34_0122</name>
</gene>
<dbReference type="SUPFAM" id="SSF51445">
    <property type="entry name" value="(Trans)glycosidases"/>
    <property type="match status" value="1"/>
</dbReference>
<dbReference type="GO" id="GO:0008810">
    <property type="term" value="F:cellulase activity"/>
    <property type="evidence" value="ECO:0007669"/>
    <property type="project" value="UniProtKB-EC"/>
</dbReference>
<dbReference type="PANTHER" id="PTHR42754:SF1">
    <property type="entry name" value="LIPOPROTEIN"/>
    <property type="match status" value="1"/>
</dbReference>
<comment type="similarity">
    <text evidence="8">Belongs to the glycosyl hydrolase 5 (cellulase A) family.</text>
</comment>
<dbReference type="RefSeq" id="WP_123812860.1">
    <property type="nucleotide sequence ID" value="NZ_RKQZ01000001.1"/>
</dbReference>
<dbReference type="GO" id="GO:0030245">
    <property type="term" value="P:cellulose catabolic process"/>
    <property type="evidence" value="ECO:0007669"/>
    <property type="project" value="UniProtKB-KW"/>
</dbReference>
<dbReference type="PANTHER" id="PTHR42754">
    <property type="entry name" value="ENDOGLUCANASE"/>
    <property type="match status" value="1"/>
</dbReference>
<evidence type="ECO:0000256" key="4">
    <source>
        <dbReference type="ARBA" id="ARBA00022801"/>
    </source>
</evidence>
<evidence type="ECO:0000313" key="12">
    <source>
        <dbReference type="EMBL" id="RPF19571.1"/>
    </source>
</evidence>
<keyword evidence="8" id="KW-0119">Carbohydrate metabolism</keyword>
<name>A0A3N4ZI47_9MICO</name>
<sequence length="465" mass="48713">MRPRRKALLTAAGGAALLAAPLAVALPSAAQSADTLDIGIHVEGDRIVEADGSELLLRGVSHAHTWYLNETGSFADIDDAGANAVRVVLSDGTRWNQNGPDDVANVVDLCWQNELICVLEDHDTTGYGEEAAASTLDQAVDYWISLLPVLEGTEDHVIVNIGNEPYGNDAATNEGWAADTSAAIQRLRDAGFDHTIVVDAPNWGQDWQGTMRAQAPQVAAADPDGNTVFSVHMYGVYATGQAVTDYIDAFDAMGLPLIVGEFGHDHSDGNPDEDTIMSYTRSQGIGWFAWSWSGNGGGVEYLDMVRQFDPAQRTDWGDRVITGPDGLSQTSVKASVFGGGGPEPTDEPTDDPTDEPTDDPTDEPTDEPGACEAAFEVVNDWGSGFQGQVTVTGGSGGTSGWTTQFTLPSGTSIGSLWNADHSVSGSTVTASDMGWNGTLSAGQSTSFGFTANGTAPSSVAVTCAD</sequence>
<evidence type="ECO:0000256" key="3">
    <source>
        <dbReference type="ARBA" id="ARBA00022737"/>
    </source>
</evidence>
<dbReference type="SUPFAM" id="SSF49384">
    <property type="entry name" value="Carbohydrate-binding domain"/>
    <property type="match status" value="1"/>
</dbReference>
<dbReference type="InterPro" id="IPR017853">
    <property type="entry name" value="GH"/>
</dbReference>
<protein>
    <recommendedName>
        <fullName evidence="8">Endoglucanase</fullName>
        <ecNumber evidence="8">3.2.1.4</ecNumber>
    </recommendedName>
</protein>